<dbReference type="OrthoDB" id="9801102at2"/>
<proteinExistence type="inferred from homology"/>
<dbReference type="PANTHER" id="PTHR38039:SF1">
    <property type="entry name" value="TOXIN YOEB"/>
    <property type="match status" value="1"/>
</dbReference>
<name>A0A419V8Q0_9BACL</name>
<evidence type="ECO:0000256" key="7">
    <source>
        <dbReference type="ARBA" id="ARBA00050056"/>
    </source>
</evidence>
<evidence type="ECO:0000313" key="8">
    <source>
        <dbReference type="EMBL" id="RKD76333.1"/>
    </source>
</evidence>
<gene>
    <name evidence="8" type="ORF">ATL39_0549</name>
</gene>
<comment type="caution">
    <text evidence="8">The sequence shown here is derived from an EMBL/GenBank/DDBJ whole genome shotgun (WGS) entry which is preliminary data.</text>
</comment>
<evidence type="ECO:0000256" key="2">
    <source>
        <dbReference type="ARBA" id="ARBA00022649"/>
    </source>
</evidence>
<dbReference type="EMBL" id="RAPK01000006">
    <property type="protein sequence ID" value="RKD76333.1"/>
    <property type="molecule type" value="Genomic_DNA"/>
</dbReference>
<evidence type="ECO:0000256" key="3">
    <source>
        <dbReference type="ARBA" id="ARBA00022722"/>
    </source>
</evidence>
<evidence type="ECO:0000256" key="5">
    <source>
        <dbReference type="ARBA" id="ARBA00022801"/>
    </source>
</evidence>
<dbReference type="SUPFAM" id="SSF143011">
    <property type="entry name" value="RelE-like"/>
    <property type="match status" value="1"/>
</dbReference>
<dbReference type="Proteomes" id="UP000285120">
    <property type="component" value="Unassembled WGS sequence"/>
</dbReference>
<accession>A0A419V8Q0</accession>
<organism evidence="8 9">
    <name type="scientific">Sinobaca qinghaiensis</name>
    <dbReference type="NCBI Taxonomy" id="342944"/>
    <lineage>
        <taxon>Bacteria</taxon>
        <taxon>Bacillati</taxon>
        <taxon>Bacillota</taxon>
        <taxon>Bacilli</taxon>
        <taxon>Bacillales</taxon>
        <taxon>Sporolactobacillaceae</taxon>
        <taxon>Sinobaca</taxon>
    </lineage>
</organism>
<comment type="similarity">
    <text evidence="1">Belongs to the YoeB family.</text>
</comment>
<evidence type="ECO:0000313" key="9">
    <source>
        <dbReference type="Proteomes" id="UP000285120"/>
    </source>
</evidence>
<keyword evidence="9" id="KW-1185">Reference proteome</keyword>
<sequence>MSKKRLLFTDYAWEEYLYWQREDKKKLKRINTLIEDIKRHGNLEGIGKLEALKGNLHGYFSRRIDSEHRLIYRSDDEKIEIVQCRYQY</sequence>
<dbReference type="InterPro" id="IPR009614">
    <property type="entry name" value="YoeB_toxin"/>
</dbReference>
<keyword evidence="4" id="KW-0255">Endonuclease</keyword>
<dbReference type="RefSeq" id="WP_120191745.1">
    <property type="nucleotide sequence ID" value="NZ_RAPK01000006.1"/>
</dbReference>
<dbReference type="Pfam" id="PF06769">
    <property type="entry name" value="YoeB_toxin"/>
    <property type="match status" value="1"/>
</dbReference>
<evidence type="ECO:0000256" key="1">
    <source>
        <dbReference type="ARBA" id="ARBA00008172"/>
    </source>
</evidence>
<evidence type="ECO:0000256" key="4">
    <source>
        <dbReference type="ARBA" id="ARBA00022759"/>
    </source>
</evidence>
<dbReference type="PANTHER" id="PTHR38039">
    <property type="entry name" value="TOXIN YOEB"/>
    <property type="match status" value="1"/>
</dbReference>
<keyword evidence="5" id="KW-0378">Hydrolase</keyword>
<dbReference type="AlphaFoldDB" id="A0A419V8Q0"/>
<dbReference type="GO" id="GO:0006401">
    <property type="term" value="P:RNA catabolic process"/>
    <property type="evidence" value="ECO:0007669"/>
    <property type="project" value="InterPro"/>
</dbReference>
<keyword evidence="3" id="KW-0540">Nuclease</keyword>
<dbReference type="Gene3D" id="3.30.2310.20">
    <property type="entry name" value="RelE-like"/>
    <property type="match status" value="1"/>
</dbReference>
<evidence type="ECO:0000256" key="6">
    <source>
        <dbReference type="ARBA" id="ARBA00030388"/>
    </source>
</evidence>
<keyword evidence="2" id="KW-1277">Toxin-antitoxin system</keyword>
<dbReference type="InterPro" id="IPR035093">
    <property type="entry name" value="RelE/ParE_toxin_dom_sf"/>
</dbReference>
<dbReference type="GO" id="GO:0004519">
    <property type="term" value="F:endonuclease activity"/>
    <property type="evidence" value="ECO:0007669"/>
    <property type="project" value="UniProtKB-KW"/>
</dbReference>
<dbReference type="GO" id="GO:0045892">
    <property type="term" value="P:negative regulation of DNA-templated transcription"/>
    <property type="evidence" value="ECO:0007669"/>
    <property type="project" value="TreeGrafter"/>
</dbReference>
<dbReference type="GO" id="GO:0016787">
    <property type="term" value="F:hydrolase activity"/>
    <property type="evidence" value="ECO:0007669"/>
    <property type="project" value="UniProtKB-KW"/>
</dbReference>
<protein>
    <recommendedName>
        <fullName evidence="7">Endoribonuclease YoeB</fullName>
    </recommendedName>
    <alternativeName>
        <fullName evidence="6">Putative mRNA interferase YoeB</fullName>
    </alternativeName>
</protein>
<reference evidence="8 9" key="1">
    <citation type="submission" date="2018-09" db="EMBL/GenBank/DDBJ databases">
        <title>Genomic Encyclopedia of Archaeal and Bacterial Type Strains, Phase II (KMG-II): from individual species to whole genera.</title>
        <authorList>
            <person name="Goeker M."/>
        </authorList>
    </citation>
    <scope>NUCLEOTIDE SEQUENCE [LARGE SCALE GENOMIC DNA]</scope>
    <source>
        <strain evidence="8 9">DSM 17008</strain>
    </source>
</reference>
<dbReference type="NCBIfam" id="TIGR02116">
    <property type="entry name" value="toxin_Txe_YoeB"/>
    <property type="match status" value="1"/>
</dbReference>